<dbReference type="GO" id="GO:0009264">
    <property type="term" value="P:deoxyribonucleotide catabolic process"/>
    <property type="evidence" value="ECO:0007669"/>
    <property type="project" value="InterPro"/>
</dbReference>
<proteinExistence type="inferred from homology"/>
<accession>A0A4V3G7Q3</accession>
<name>A0A4V3G7Q3_9FIRM</name>
<comment type="caution">
    <text evidence="2">The sequence shown here is derived from an EMBL/GenBank/DDBJ whole genome shotgun (WGS) entry which is preliminary data.</text>
</comment>
<evidence type="ECO:0000313" key="2">
    <source>
        <dbReference type="EMBL" id="TDW19954.1"/>
    </source>
</evidence>
<reference evidence="2 3" key="1">
    <citation type="submission" date="2019-03" db="EMBL/GenBank/DDBJ databases">
        <title>Genomic Encyclopedia of Type Strains, Phase IV (KMG-IV): sequencing the most valuable type-strain genomes for metagenomic binning, comparative biology and taxonomic classification.</title>
        <authorList>
            <person name="Goeker M."/>
        </authorList>
    </citation>
    <scope>NUCLEOTIDE SEQUENCE [LARGE SCALE GENOMIC DNA]</scope>
    <source>
        <strain evidence="2 3">DSM 28867</strain>
    </source>
</reference>
<dbReference type="Pfam" id="PF06941">
    <property type="entry name" value="NT5C"/>
    <property type="match status" value="1"/>
</dbReference>
<dbReference type="InterPro" id="IPR010708">
    <property type="entry name" value="5'(3')-deoxyribonucleotidase"/>
</dbReference>
<sequence length="570" mass="65636">MTMLWLVSKEVVATSELINRNREELFELQEKNILGVNDLDILNVKKEISNQQVYLKMMRDEQRQTFKEYLQEQVDDEEFNLTDNVDEAIYKIDDMMISGDFDMGIRGLDHHSIKPDALEWEDIIDFGTLIIPETKEYVGDDSDYHLRELGFSPLDKSKNRYVGFDNGEESVDIAHLDTRDVLQELEESTLRKILEGNEKVLGFEATRDPEWIKISELRNTREYFSITEALSGEVDILKEQNIFNQTVSQIDFTEDHIMYLHETFGYEEPTRIFVDIDGVLAKFNNHLESFDILYQEGYFENLAPQQTMIDTVNELRSLDHSNIYILSSVLDSPYAIPEKLTWIEKHLPNFPRENIIFSEYGKSKTEFIPGQIGEKDILVDDYTKNLKEWVDAGGNGIKVLNGINNTNGTWNGNKISIHDLKLSESLQRSVQNIKDGKTFINESSHVDGTLNVKINYDSKNPNSITKQIKEIESALTKNGLVKNLAWSLSVDQEVIVDNQQLSADELKVASSIKETFLENDGKSFIKLAKIHLSDTSGFHEDLSVARKEQLLEHIEKSLDMTKEYIFCRIA</sequence>
<comment type="similarity">
    <text evidence="1">Belongs to the 5'(3')-deoxyribonucleotidase family.</text>
</comment>
<dbReference type="InterPro" id="IPR036412">
    <property type="entry name" value="HAD-like_sf"/>
</dbReference>
<organism evidence="2 3">
    <name type="scientific">Breznakia blatticola</name>
    <dbReference type="NCBI Taxonomy" id="1754012"/>
    <lineage>
        <taxon>Bacteria</taxon>
        <taxon>Bacillati</taxon>
        <taxon>Bacillota</taxon>
        <taxon>Erysipelotrichia</taxon>
        <taxon>Erysipelotrichales</taxon>
        <taxon>Erysipelotrichaceae</taxon>
        <taxon>Breznakia</taxon>
    </lineage>
</organism>
<protein>
    <submittedName>
        <fullName evidence="2">Deoxypyrimidine-specific 5' nucleotidase type C protein (NT5C)</fullName>
    </submittedName>
</protein>
<dbReference type="GO" id="GO:0008253">
    <property type="term" value="F:5'-nucleotidase activity"/>
    <property type="evidence" value="ECO:0007669"/>
    <property type="project" value="InterPro"/>
</dbReference>
<dbReference type="RefSeq" id="WP_134169468.1">
    <property type="nucleotide sequence ID" value="NZ_SODD01000016.1"/>
</dbReference>
<dbReference type="Proteomes" id="UP000294743">
    <property type="component" value="Unassembled WGS sequence"/>
</dbReference>
<dbReference type="OrthoDB" id="1654944at2"/>
<dbReference type="Gene3D" id="3.40.50.1000">
    <property type="entry name" value="HAD superfamily/HAD-like"/>
    <property type="match status" value="1"/>
</dbReference>
<dbReference type="AlphaFoldDB" id="A0A4V3G7Q3"/>
<gene>
    <name evidence="2" type="ORF">EDD63_11656</name>
</gene>
<evidence type="ECO:0000256" key="1">
    <source>
        <dbReference type="ARBA" id="ARBA00009589"/>
    </source>
</evidence>
<dbReference type="InterPro" id="IPR023214">
    <property type="entry name" value="HAD_sf"/>
</dbReference>
<keyword evidence="3" id="KW-1185">Reference proteome</keyword>
<evidence type="ECO:0000313" key="3">
    <source>
        <dbReference type="Proteomes" id="UP000294743"/>
    </source>
</evidence>
<dbReference type="SUPFAM" id="SSF56784">
    <property type="entry name" value="HAD-like"/>
    <property type="match status" value="1"/>
</dbReference>
<dbReference type="EMBL" id="SODD01000016">
    <property type="protein sequence ID" value="TDW19954.1"/>
    <property type="molecule type" value="Genomic_DNA"/>
</dbReference>